<accession>A0A0D3KVE5</accession>
<dbReference type="PaxDb" id="2903-EOD39730"/>
<dbReference type="AlphaFoldDB" id="A0A0D3KVE5"/>
<organism evidence="2 3">
    <name type="scientific">Emiliania huxleyi (strain CCMP1516)</name>
    <dbReference type="NCBI Taxonomy" id="280463"/>
    <lineage>
        <taxon>Eukaryota</taxon>
        <taxon>Haptista</taxon>
        <taxon>Haptophyta</taxon>
        <taxon>Prymnesiophyceae</taxon>
        <taxon>Isochrysidales</taxon>
        <taxon>Noelaerhabdaceae</taxon>
        <taxon>Emiliania</taxon>
    </lineage>
</organism>
<dbReference type="KEGG" id="ehx:EMIHUDRAFT_251421"/>
<dbReference type="PROSITE" id="PS50800">
    <property type="entry name" value="SAP"/>
    <property type="match status" value="1"/>
</dbReference>
<dbReference type="EnsemblProtists" id="EOD39730">
    <property type="protein sequence ID" value="EOD39730"/>
    <property type="gene ID" value="EMIHUDRAFT_251421"/>
</dbReference>
<reference evidence="3" key="1">
    <citation type="journal article" date="2013" name="Nature">
        <title>Pan genome of the phytoplankton Emiliania underpins its global distribution.</title>
        <authorList>
            <person name="Read B.A."/>
            <person name="Kegel J."/>
            <person name="Klute M.J."/>
            <person name="Kuo A."/>
            <person name="Lefebvre S.C."/>
            <person name="Maumus F."/>
            <person name="Mayer C."/>
            <person name="Miller J."/>
            <person name="Monier A."/>
            <person name="Salamov A."/>
            <person name="Young J."/>
            <person name="Aguilar M."/>
            <person name="Claverie J.M."/>
            <person name="Frickenhaus S."/>
            <person name="Gonzalez K."/>
            <person name="Herman E.K."/>
            <person name="Lin Y.C."/>
            <person name="Napier J."/>
            <person name="Ogata H."/>
            <person name="Sarno A.F."/>
            <person name="Shmutz J."/>
            <person name="Schroeder D."/>
            <person name="de Vargas C."/>
            <person name="Verret F."/>
            <person name="von Dassow P."/>
            <person name="Valentin K."/>
            <person name="Van de Peer Y."/>
            <person name="Wheeler G."/>
            <person name="Dacks J.B."/>
            <person name="Delwiche C.F."/>
            <person name="Dyhrman S.T."/>
            <person name="Glockner G."/>
            <person name="John U."/>
            <person name="Richards T."/>
            <person name="Worden A.Z."/>
            <person name="Zhang X."/>
            <person name="Grigoriev I.V."/>
            <person name="Allen A.E."/>
            <person name="Bidle K."/>
            <person name="Borodovsky M."/>
            <person name="Bowler C."/>
            <person name="Brownlee C."/>
            <person name="Cock J.M."/>
            <person name="Elias M."/>
            <person name="Gladyshev V.N."/>
            <person name="Groth M."/>
            <person name="Guda C."/>
            <person name="Hadaegh A."/>
            <person name="Iglesias-Rodriguez M.D."/>
            <person name="Jenkins J."/>
            <person name="Jones B.M."/>
            <person name="Lawson T."/>
            <person name="Leese F."/>
            <person name="Lindquist E."/>
            <person name="Lobanov A."/>
            <person name="Lomsadze A."/>
            <person name="Malik S.B."/>
            <person name="Marsh M.E."/>
            <person name="Mackinder L."/>
            <person name="Mock T."/>
            <person name="Mueller-Roeber B."/>
            <person name="Pagarete A."/>
            <person name="Parker M."/>
            <person name="Probert I."/>
            <person name="Quesneville H."/>
            <person name="Raines C."/>
            <person name="Rensing S.A."/>
            <person name="Riano-Pachon D.M."/>
            <person name="Richier S."/>
            <person name="Rokitta S."/>
            <person name="Shiraiwa Y."/>
            <person name="Soanes D.M."/>
            <person name="van der Giezen M."/>
            <person name="Wahlund T.M."/>
            <person name="Williams B."/>
            <person name="Wilson W."/>
            <person name="Wolfe G."/>
            <person name="Wurch L.L."/>
        </authorList>
    </citation>
    <scope>NUCLEOTIDE SEQUENCE</scope>
</reference>
<dbReference type="HOGENOM" id="CLU_822403_0_0_1"/>
<dbReference type="Gene3D" id="1.10.720.30">
    <property type="entry name" value="SAP domain"/>
    <property type="match status" value="1"/>
</dbReference>
<name>A0A0D3KVE5_EMIH1</name>
<dbReference type="GeneID" id="17285002"/>
<dbReference type="Gene3D" id="3.40.50.1000">
    <property type="entry name" value="HAD superfamily/HAD-like"/>
    <property type="match status" value="1"/>
</dbReference>
<protein>
    <recommendedName>
        <fullName evidence="1">SAP domain-containing protein</fullName>
    </recommendedName>
</protein>
<dbReference type="Pfam" id="PF02037">
    <property type="entry name" value="SAP"/>
    <property type="match status" value="1"/>
</dbReference>
<evidence type="ECO:0000313" key="3">
    <source>
        <dbReference type="Proteomes" id="UP000013827"/>
    </source>
</evidence>
<sequence length="331" mass="35845">MSFGTGSTSLAWKVGGRLSVRALLFDARVLMRHPHERARKEQSKPAAPIIEPDVLRADTISSMLISQLRDHCRQQGLSNVGDRDELVGRLTDFLAKAAVTVEATASAGAASPRDKYADKLRSRGAAQLLHHGRDADAGGPLLMTEFGRVEKEREKAVRRHSESERRAQVDTGGYAFQPGAKDLLHYLDMRGMLRLLLPSDDDDDAARMEAQAASLAESLQVPPFATSLDPAAAARARRGEAEALGEVAEALDLTPGSVMVVSDHSTVVAAARRARMLSCYVAKPIEGRPRRLPADFCVDELSLTRGCIEECNGATFRDGNTEIISRYVGGD</sequence>
<dbReference type="InterPro" id="IPR036412">
    <property type="entry name" value="HAD-like_sf"/>
</dbReference>
<evidence type="ECO:0000259" key="1">
    <source>
        <dbReference type="PROSITE" id="PS50800"/>
    </source>
</evidence>
<dbReference type="InterPro" id="IPR036361">
    <property type="entry name" value="SAP_dom_sf"/>
</dbReference>
<reference evidence="2" key="2">
    <citation type="submission" date="2024-10" db="UniProtKB">
        <authorList>
            <consortium name="EnsemblProtists"/>
        </authorList>
    </citation>
    <scope>IDENTIFICATION</scope>
</reference>
<dbReference type="SUPFAM" id="SSF68906">
    <property type="entry name" value="SAP domain"/>
    <property type="match status" value="1"/>
</dbReference>
<dbReference type="SUPFAM" id="SSF56784">
    <property type="entry name" value="HAD-like"/>
    <property type="match status" value="1"/>
</dbReference>
<dbReference type="SMART" id="SM00513">
    <property type="entry name" value="SAP"/>
    <property type="match status" value="1"/>
</dbReference>
<proteinExistence type="predicted"/>
<keyword evidence="3" id="KW-1185">Reference proteome</keyword>
<dbReference type="InterPro" id="IPR003034">
    <property type="entry name" value="SAP_dom"/>
</dbReference>
<dbReference type="InterPro" id="IPR023214">
    <property type="entry name" value="HAD_sf"/>
</dbReference>
<evidence type="ECO:0000313" key="2">
    <source>
        <dbReference type="EnsemblProtists" id="EOD39730"/>
    </source>
</evidence>
<dbReference type="RefSeq" id="XP_005792159.1">
    <property type="nucleotide sequence ID" value="XM_005792102.1"/>
</dbReference>
<dbReference type="Proteomes" id="UP000013827">
    <property type="component" value="Unassembled WGS sequence"/>
</dbReference>
<feature type="domain" description="SAP" evidence="1">
    <location>
        <begin position="60"/>
        <end position="94"/>
    </location>
</feature>